<comment type="caution">
    <text evidence="2">The sequence shown here is derived from an EMBL/GenBank/DDBJ whole genome shotgun (WGS) entry which is preliminary data.</text>
</comment>
<feature type="chain" id="PRO_5046659764" description="Lipoprotein" evidence="1">
    <location>
        <begin position="22"/>
        <end position="174"/>
    </location>
</feature>
<feature type="signal peptide" evidence="1">
    <location>
        <begin position="1"/>
        <end position="21"/>
    </location>
</feature>
<evidence type="ECO:0008006" key="4">
    <source>
        <dbReference type="Google" id="ProtNLM"/>
    </source>
</evidence>
<proteinExistence type="predicted"/>
<dbReference type="Proteomes" id="UP000681610">
    <property type="component" value="Unassembled WGS sequence"/>
</dbReference>
<dbReference type="PROSITE" id="PS51257">
    <property type="entry name" value="PROKAR_LIPOPROTEIN"/>
    <property type="match status" value="1"/>
</dbReference>
<dbReference type="RefSeq" id="WP_208058007.1">
    <property type="nucleotide sequence ID" value="NZ_JAGDYP010000001.1"/>
</dbReference>
<evidence type="ECO:0000313" key="3">
    <source>
        <dbReference type="Proteomes" id="UP000681610"/>
    </source>
</evidence>
<evidence type="ECO:0000313" key="2">
    <source>
        <dbReference type="EMBL" id="MBO1883294.1"/>
    </source>
</evidence>
<protein>
    <recommendedName>
        <fullName evidence="4">Lipoprotein</fullName>
    </recommendedName>
</protein>
<keyword evidence="1" id="KW-0732">Signal</keyword>
<dbReference type="EMBL" id="JAGDYP010000001">
    <property type="protein sequence ID" value="MBO1883294.1"/>
    <property type="molecule type" value="Genomic_DNA"/>
</dbReference>
<sequence length="174" mass="20628">MRIQKTLLLISLLLVVMYSCKNTNSNDKIEQAKDSIVNIASDDIVLNNPLAGKKFYYLDKEENGELTLSIYPYLEDDYDMAKIIFTDSMLIDGWNVMEPSEWKIERVSQQDSLLIYHLQMMYYPETQDTFYFNYNEKKGILYRKLYRKDRDTTFILIDSLKSNSVRKVKAEWIP</sequence>
<evidence type="ECO:0000256" key="1">
    <source>
        <dbReference type="SAM" id="SignalP"/>
    </source>
</evidence>
<gene>
    <name evidence="2" type="ORF">J4N46_02385</name>
</gene>
<organism evidence="2 3">
    <name type="scientific">Capnocytophaga bilenii</name>
    <dbReference type="NCBI Taxonomy" id="2819369"/>
    <lineage>
        <taxon>Bacteria</taxon>
        <taxon>Pseudomonadati</taxon>
        <taxon>Bacteroidota</taxon>
        <taxon>Flavobacteriia</taxon>
        <taxon>Flavobacteriales</taxon>
        <taxon>Flavobacteriaceae</taxon>
        <taxon>Capnocytophaga</taxon>
    </lineage>
</organism>
<accession>A0ABS3PWK9</accession>
<reference evidence="2 3" key="1">
    <citation type="submission" date="2021-03" db="EMBL/GenBank/DDBJ databases">
        <title>Isolation and description of Capnocytophaga bilenii sp. nov., a novel Capnocytophaga species, isolated from a gingivitis subject.</title>
        <authorList>
            <person name="Antezack A."/>
            <person name="Monnet-Corti V."/>
            <person name="La Scola B."/>
        </authorList>
    </citation>
    <scope>NUCLEOTIDE SEQUENCE [LARGE SCALE GENOMIC DNA]</scope>
    <source>
        <strain evidence="2 3">Marseille-Q4570</strain>
    </source>
</reference>
<keyword evidence="3" id="KW-1185">Reference proteome</keyword>
<name>A0ABS3PWK9_9FLAO</name>